<protein>
    <recommendedName>
        <fullName evidence="6">Autophagy-related protein 11</fullName>
    </recommendedName>
</protein>
<feature type="coiled-coil region" evidence="7">
    <location>
        <begin position="607"/>
        <end position="725"/>
    </location>
</feature>
<keyword evidence="6" id="KW-0926">Vacuole</keyword>
<dbReference type="PANTHER" id="PTHR13222:SF1">
    <property type="entry name" value="RB1-INDUCIBLE COILED-COIL PROTEIN 1"/>
    <property type="match status" value="1"/>
</dbReference>
<dbReference type="InterPro" id="IPR045326">
    <property type="entry name" value="ATG17-like_dom"/>
</dbReference>
<evidence type="ECO:0000256" key="7">
    <source>
        <dbReference type="SAM" id="Coils"/>
    </source>
</evidence>
<comment type="caution">
    <text evidence="11">The sequence shown here is derived from an EMBL/GenBank/DDBJ whole genome shotgun (WGS) entry which is preliminary data.</text>
</comment>
<dbReference type="InterPro" id="IPR040040">
    <property type="entry name" value="ATG11"/>
</dbReference>
<evidence type="ECO:0000256" key="1">
    <source>
        <dbReference type="ARBA" id="ARBA00009729"/>
    </source>
</evidence>
<comment type="subcellular location">
    <subcellularLocation>
        <location evidence="6">Preautophagosomal structure membrane</location>
        <topology evidence="6">Peripheral membrane protein</topology>
    </subcellularLocation>
    <subcellularLocation>
        <location evidence="6">Vacuole membrane</location>
        <topology evidence="6">Peripheral membrane protein</topology>
    </subcellularLocation>
    <text evidence="6">During pexophagy, accumulates in the vacuolar membrane region, where the peroxisomes contact the vacuole.</text>
</comment>
<name>A0ABQ8F6J4_9FUNG</name>
<organism evidence="11 12">
    <name type="scientific">Batrachochytrium salamandrivorans</name>
    <dbReference type="NCBI Taxonomy" id="1357716"/>
    <lineage>
        <taxon>Eukaryota</taxon>
        <taxon>Fungi</taxon>
        <taxon>Fungi incertae sedis</taxon>
        <taxon>Chytridiomycota</taxon>
        <taxon>Chytridiomycota incertae sedis</taxon>
        <taxon>Chytridiomycetes</taxon>
        <taxon>Rhizophydiales</taxon>
        <taxon>Rhizophydiales incertae sedis</taxon>
        <taxon>Batrachochytrium</taxon>
    </lineage>
</organism>
<evidence type="ECO:0000256" key="5">
    <source>
        <dbReference type="ARBA" id="ARBA00023054"/>
    </source>
</evidence>
<evidence type="ECO:0000259" key="10">
    <source>
        <dbReference type="Pfam" id="PF10377"/>
    </source>
</evidence>
<feature type="compositionally biased region" description="Polar residues" evidence="8">
    <location>
        <begin position="587"/>
        <end position="606"/>
    </location>
</feature>
<keyword evidence="5 7" id="KW-0175">Coiled coil</keyword>
<evidence type="ECO:0000256" key="4">
    <source>
        <dbReference type="ARBA" id="ARBA00023006"/>
    </source>
</evidence>
<comment type="function">
    <text evidence="6">Involved in cytoplasm to vacuole transport (Cvt), pexophagy, mitophagy and nucleophagy. Recruits mitochondria for their selective degradation via autophagy (mitophagy) during starvation. Works as scaffold proteins that recruit ATG proteins to the pre-autophagosome (PAS), the site of vesicle/autophagosome formation. Required for the Cvt vesicles completion.</text>
</comment>
<evidence type="ECO:0000259" key="9">
    <source>
        <dbReference type="Pfam" id="PF04108"/>
    </source>
</evidence>
<keyword evidence="12" id="KW-1185">Reference proteome</keyword>
<evidence type="ECO:0000313" key="12">
    <source>
        <dbReference type="Proteomes" id="UP001648503"/>
    </source>
</evidence>
<dbReference type="Pfam" id="PF04108">
    <property type="entry name" value="ATG17_like"/>
    <property type="match status" value="1"/>
</dbReference>
<feature type="coiled-coil region" evidence="7">
    <location>
        <begin position="857"/>
        <end position="923"/>
    </location>
</feature>
<dbReference type="PANTHER" id="PTHR13222">
    <property type="entry name" value="RB1-INDUCIBLE COILED-COIL"/>
    <property type="match status" value="1"/>
</dbReference>
<feature type="domain" description="Autophagy protein ATG17-like" evidence="9">
    <location>
        <begin position="136"/>
        <end position="465"/>
    </location>
</feature>
<evidence type="ECO:0000256" key="6">
    <source>
        <dbReference type="RuleBase" id="RU367075"/>
    </source>
</evidence>
<evidence type="ECO:0000256" key="2">
    <source>
        <dbReference type="ARBA" id="ARBA00022448"/>
    </source>
</evidence>
<dbReference type="Proteomes" id="UP001648503">
    <property type="component" value="Unassembled WGS sequence"/>
</dbReference>
<evidence type="ECO:0000313" key="11">
    <source>
        <dbReference type="EMBL" id="KAH6593108.1"/>
    </source>
</evidence>
<reference evidence="11 12" key="1">
    <citation type="submission" date="2021-02" db="EMBL/GenBank/DDBJ databases">
        <title>Variation within the Batrachochytrium salamandrivorans European outbreak.</title>
        <authorList>
            <person name="Kelly M."/>
            <person name="Pasmans F."/>
            <person name="Shea T.P."/>
            <person name="Munoz J.F."/>
            <person name="Carranza S."/>
            <person name="Cuomo C.A."/>
            <person name="Martel A."/>
        </authorList>
    </citation>
    <scope>NUCLEOTIDE SEQUENCE [LARGE SCALE GENOMIC DNA]</scope>
    <source>
        <strain evidence="11 12">AMFP18/2</strain>
    </source>
</reference>
<proteinExistence type="inferred from homology"/>
<accession>A0ABQ8F6J4</accession>
<feature type="region of interest" description="Disordered" evidence="8">
    <location>
        <begin position="583"/>
        <end position="606"/>
    </location>
</feature>
<evidence type="ECO:0000256" key="8">
    <source>
        <dbReference type="SAM" id="MobiDB-lite"/>
    </source>
</evidence>
<dbReference type="Pfam" id="PF10377">
    <property type="entry name" value="ATG11"/>
    <property type="match status" value="1"/>
</dbReference>
<feature type="domain" description="Autophagy-related protein 11 C-terminal" evidence="10">
    <location>
        <begin position="1096"/>
        <end position="1195"/>
    </location>
</feature>
<dbReference type="EMBL" id="JAFCIX010000361">
    <property type="protein sequence ID" value="KAH6593108.1"/>
    <property type="molecule type" value="Genomic_DNA"/>
</dbReference>
<keyword evidence="3 6" id="KW-0653">Protein transport</keyword>
<keyword evidence="6" id="KW-0472">Membrane</keyword>
<comment type="similarity">
    <text evidence="1 6">Belongs to the ATG11 family.</text>
</comment>
<sequence length="1196" mass="134673">MSVKVYQAETGVLLPLRRLLPGDTLDVLRADIEAVSSVPVQAQILLTSNSLSAKQSMVPDWIASQNDEVLFLFNRLALDPKGGEMHVHMSIDIEPPVPTDAVVGIKIKSPLESHMSIEECQESFINAFGEHISYGQALLKIANKHAATCDRLMEEQLVQLEALKVAMKNLGIHRRGAIDSFDNFIGSAQRQCLKHSELLHNIPMDLQTLNQIPIHGAVTTEYKHLDDYIPKTKLYVWIDSCKIEHEDLVNSTQRFSSTINDIRDGIRFDSLEPDDFDMAKLDLLLGNVKKMASQMEARQQILERDFTRVETILADISNGPSSQVNERFEALEHLYDIHLNEYIPEITRYDRQIRETVVFFSDSKAHSTHVLKTKLLEVSNQQSLIASVPQTISTLTAALKAQADAFVQIQHVHRMAPAWGAALIEVVRRKEHTKVFVVKAKEMLDILTRFRIQEERRRETFNTEIIRYIPRNLLQGLDEKPPMCILSISGAEGSLPNLTRDDISAFSQLVSSIRATQDPPSIQSSDSISKLQATMVRMAPQIDAIPLDFEKLAAKSSFCGQIAKLEAQNANLVAAITELRVSGDPASHTSTPTRHPSFSDTTSTSHFAKQEEKIKAYEERIKSLESLLQKNYASGGLTGPGHTVDWKAVKAMEAQLENMSDEQVMLTEKCRSLQGQLDQAGQENTKLSVLYKNLCETAEKTLAEKQEVEAQIDSLENKHNKMQSFLGEMREHLEGCSQTLRRDTPLEADKGREEQTPVQEHHWKTQPTTMDGLRRCMRELRDDVLWHAATLESMKNSMHDSQDDSDCTQSVAGEIVTLIQRLGEVEERHRIAESDLTVAQAHEAVLEAELESLRVLYERAEGHVGTAKQQRKEQQEQHASDLQCLRDKLKQQVEQYEAAVASINHLRLELAAAQLELRQIQGQVVEAGETQREHHRQAVDGLHTQIQRQSQRHIAELAAEVVRREASSVACSQVRQMRDQIENWNIVCSLGLKHATVCMDALVQLVRYILPDGKAELLVDSNDGGVHGRQCNGLLAPYNPTPNYREQPPSAKTNSDCDDLAAIPQFVQHYDSILKEMHARVASAGAFMDVDNSLHKIEQKWQELSYRAENRVAFQDFKINDLALFLPARNQIAWTAFNVDTPNYFLDHQSSTMFVEKTQRRGWILAYITGIVSKSAKGSNPFGLAEGTDFHICTVE</sequence>
<feature type="region of interest" description="Disordered" evidence="8">
    <location>
        <begin position="742"/>
        <end position="763"/>
    </location>
</feature>
<gene>
    <name evidence="11" type="ORF">BASA50_007628</name>
</gene>
<evidence type="ECO:0000256" key="3">
    <source>
        <dbReference type="ARBA" id="ARBA00022927"/>
    </source>
</evidence>
<dbReference type="InterPro" id="IPR019460">
    <property type="entry name" value="Atg11_C"/>
</dbReference>
<keyword evidence="4 6" id="KW-0072">Autophagy</keyword>
<keyword evidence="2 6" id="KW-0813">Transport</keyword>
<comment type="subunit">
    <text evidence="6">Homodimer.</text>
</comment>